<dbReference type="EMBL" id="LBVN01000003">
    <property type="protein sequence ID" value="KKQ87597.1"/>
    <property type="molecule type" value="Genomic_DNA"/>
</dbReference>
<dbReference type="InterPro" id="IPR015424">
    <property type="entry name" value="PyrdxlP-dep_Trfase"/>
</dbReference>
<evidence type="ECO:0000256" key="3">
    <source>
        <dbReference type="ARBA" id="ARBA00022898"/>
    </source>
</evidence>
<gene>
    <name evidence="6" type="ORF">UT10_C0003G0001</name>
</gene>
<dbReference type="Gene3D" id="3.40.640.10">
    <property type="entry name" value="Type I PLP-dependent aspartate aminotransferase-like (Major domain)"/>
    <property type="match status" value="1"/>
</dbReference>
<dbReference type="Proteomes" id="UP000033944">
    <property type="component" value="Unassembled WGS sequence"/>
</dbReference>
<dbReference type="GO" id="GO:0016740">
    <property type="term" value="F:transferase activity"/>
    <property type="evidence" value="ECO:0007669"/>
    <property type="project" value="UniProtKB-KW"/>
</dbReference>
<sequence>MSKYSWFTDSIQNLQDEGFYNTPRIIDSPIGAEILIGGKKYLNFASNNYLGFANDPRLIRAAKSAIEKYGIGPAAVRTIAGTTTLHQELEKRLAEFKKVDDVVVFQSGFTANLAVIPTIAVEGDLIFSDELNHASIIDACRLSKAEVVRYLHLNSSDLEEKLKKAKNIGKKIIVTDGVFSMDGDIAPLPELAKLAQKYEALLIVDDAHGEGVLGKNGRGVVDHFGLHGKVDIEVGTLSKAFGVVGGFAGGKKEIIAWLR</sequence>
<organism evidence="6 7">
    <name type="scientific">Candidatus Woesebacteria bacterium GW2011_GWB1_38_8b</name>
    <dbReference type="NCBI Taxonomy" id="1618571"/>
    <lineage>
        <taxon>Bacteria</taxon>
        <taxon>Candidatus Woeseibacteriota</taxon>
    </lineage>
</organism>
<comment type="cofactor">
    <cofactor evidence="1 4">
        <name>pyridoxal 5'-phosphate</name>
        <dbReference type="ChEBI" id="CHEBI:597326"/>
    </cofactor>
</comment>
<dbReference type="SUPFAM" id="SSF53383">
    <property type="entry name" value="PLP-dependent transferases"/>
    <property type="match status" value="1"/>
</dbReference>
<dbReference type="InterPro" id="IPR050087">
    <property type="entry name" value="AON_synthase_class-II"/>
</dbReference>
<evidence type="ECO:0000256" key="4">
    <source>
        <dbReference type="RuleBase" id="RU003693"/>
    </source>
</evidence>
<evidence type="ECO:0000256" key="1">
    <source>
        <dbReference type="ARBA" id="ARBA00001933"/>
    </source>
</evidence>
<proteinExistence type="inferred from homology"/>
<dbReference type="InterPro" id="IPR015421">
    <property type="entry name" value="PyrdxlP-dep_Trfase_major"/>
</dbReference>
<dbReference type="InterPro" id="IPR015422">
    <property type="entry name" value="PyrdxlP-dep_Trfase_small"/>
</dbReference>
<feature type="non-terminal residue" evidence="6">
    <location>
        <position position="259"/>
    </location>
</feature>
<dbReference type="InterPro" id="IPR001917">
    <property type="entry name" value="Aminotrans_II_pyridoxalP_BS"/>
</dbReference>
<evidence type="ECO:0000256" key="2">
    <source>
        <dbReference type="ARBA" id="ARBA00022679"/>
    </source>
</evidence>
<keyword evidence="3 4" id="KW-0663">Pyridoxal phosphate</keyword>
<reference evidence="6 7" key="1">
    <citation type="journal article" date="2015" name="Nature">
        <title>rRNA introns, odd ribosomes, and small enigmatic genomes across a large radiation of phyla.</title>
        <authorList>
            <person name="Brown C.T."/>
            <person name="Hug L.A."/>
            <person name="Thomas B.C."/>
            <person name="Sharon I."/>
            <person name="Castelle C.J."/>
            <person name="Singh A."/>
            <person name="Wilkins M.J."/>
            <person name="Williams K.H."/>
            <person name="Banfield J.F."/>
        </authorList>
    </citation>
    <scope>NUCLEOTIDE SEQUENCE [LARGE SCALE GENOMIC DNA]</scope>
</reference>
<comment type="caution">
    <text evidence="6">The sequence shown here is derived from an EMBL/GenBank/DDBJ whole genome shotgun (WGS) entry which is preliminary data.</text>
</comment>
<evidence type="ECO:0000313" key="7">
    <source>
        <dbReference type="Proteomes" id="UP000033944"/>
    </source>
</evidence>
<protein>
    <recommendedName>
        <fullName evidence="5">Aminotransferase class I/classII large domain-containing protein</fullName>
    </recommendedName>
</protein>
<comment type="similarity">
    <text evidence="4">Belongs to the class-II pyridoxal-phosphate-dependent aminotransferase family.</text>
</comment>
<evidence type="ECO:0000313" key="6">
    <source>
        <dbReference type="EMBL" id="KKQ87597.1"/>
    </source>
</evidence>
<dbReference type="PANTHER" id="PTHR13693:SF3">
    <property type="entry name" value="LD36009P"/>
    <property type="match status" value="1"/>
</dbReference>
<dbReference type="PATRIC" id="fig|1618571.3.peg.128"/>
<dbReference type="PANTHER" id="PTHR13693">
    <property type="entry name" value="CLASS II AMINOTRANSFERASE/8-AMINO-7-OXONONANOATE SYNTHASE"/>
    <property type="match status" value="1"/>
</dbReference>
<dbReference type="InterPro" id="IPR004839">
    <property type="entry name" value="Aminotransferase_I/II_large"/>
</dbReference>
<name>A0A0G0L9E6_9BACT</name>
<accession>A0A0G0L9E6</accession>
<dbReference type="Pfam" id="PF00155">
    <property type="entry name" value="Aminotran_1_2"/>
    <property type="match status" value="1"/>
</dbReference>
<dbReference type="GO" id="GO:0030170">
    <property type="term" value="F:pyridoxal phosphate binding"/>
    <property type="evidence" value="ECO:0007669"/>
    <property type="project" value="InterPro"/>
</dbReference>
<keyword evidence="2" id="KW-0808">Transferase</keyword>
<feature type="domain" description="Aminotransferase class I/classII large" evidence="5">
    <location>
        <begin position="40"/>
        <end position="259"/>
    </location>
</feature>
<dbReference type="AlphaFoldDB" id="A0A0G0L9E6"/>
<dbReference type="PROSITE" id="PS00599">
    <property type="entry name" value="AA_TRANSFER_CLASS_2"/>
    <property type="match status" value="1"/>
</dbReference>
<dbReference type="Gene3D" id="3.90.1150.10">
    <property type="entry name" value="Aspartate Aminotransferase, domain 1"/>
    <property type="match status" value="1"/>
</dbReference>
<evidence type="ECO:0000259" key="5">
    <source>
        <dbReference type="Pfam" id="PF00155"/>
    </source>
</evidence>